<feature type="region of interest" description="Disordered" evidence="1">
    <location>
        <begin position="39"/>
        <end position="70"/>
    </location>
</feature>
<keyword evidence="2" id="KW-0732">Signal</keyword>
<sequence>MIRTTAVARPRMTPVRTGFAAASVLGVAVLAGCSGTAEADATADTTPSPTTSASATPSTTPSATASETAAAPATTYVDGTYTADGTYVDGGGVAETVTVTISLAGDVVTAVDVTGDAASPQSRQYQQVFIGGIAGEVVGKDIDDLSVSRVAGSSLTSGGFNDALETIKADARA</sequence>
<dbReference type="PROSITE" id="PS51257">
    <property type="entry name" value="PROKAR_LIPOPROTEIN"/>
    <property type="match status" value="1"/>
</dbReference>
<name>A0A4Y3UKU8_9MICO</name>
<feature type="chain" id="PRO_5030105473" description="FMN-binding protein" evidence="2">
    <location>
        <begin position="40"/>
        <end position="173"/>
    </location>
</feature>
<protein>
    <recommendedName>
        <fullName evidence="5">FMN-binding protein</fullName>
    </recommendedName>
</protein>
<dbReference type="Proteomes" id="UP000319804">
    <property type="component" value="Unassembled WGS sequence"/>
</dbReference>
<reference evidence="3 4" key="1">
    <citation type="submission" date="2019-06" db="EMBL/GenBank/DDBJ databases">
        <title>Sequencing the genomes of 1000 actinobacteria strains.</title>
        <authorList>
            <person name="Klenk H.-P."/>
        </authorList>
    </citation>
    <scope>NUCLEOTIDE SEQUENCE [LARGE SCALE GENOMIC DNA]</scope>
    <source>
        <strain evidence="3 4">DSM 20427</strain>
    </source>
</reference>
<evidence type="ECO:0000313" key="4">
    <source>
        <dbReference type="Proteomes" id="UP000319804"/>
    </source>
</evidence>
<proteinExistence type="predicted"/>
<dbReference type="EMBL" id="VFPS01000001">
    <property type="protein sequence ID" value="TQN00953.1"/>
    <property type="molecule type" value="Genomic_DNA"/>
</dbReference>
<evidence type="ECO:0000256" key="1">
    <source>
        <dbReference type="SAM" id="MobiDB-lite"/>
    </source>
</evidence>
<feature type="signal peptide" evidence="2">
    <location>
        <begin position="1"/>
        <end position="39"/>
    </location>
</feature>
<comment type="caution">
    <text evidence="3">The sequence shown here is derived from an EMBL/GenBank/DDBJ whole genome shotgun (WGS) entry which is preliminary data.</text>
</comment>
<keyword evidence="4" id="KW-1185">Reference proteome</keyword>
<dbReference type="RefSeq" id="WP_141379562.1">
    <property type="nucleotide sequence ID" value="NZ_BJNA01000007.1"/>
</dbReference>
<evidence type="ECO:0000256" key="2">
    <source>
        <dbReference type="SAM" id="SignalP"/>
    </source>
</evidence>
<organism evidence="3 4">
    <name type="scientific">Microbacterium lacticum</name>
    <dbReference type="NCBI Taxonomy" id="33885"/>
    <lineage>
        <taxon>Bacteria</taxon>
        <taxon>Bacillati</taxon>
        <taxon>Actinomycetota</taxon>
        <taxon>Actinomycetes</taxon>
        <taxon>Micrococcales</taxon>
        <taxon>Microbacteriaceae</taxon>
        <taxon>Microbacterium</taxon>
    </lineage>
</organism>
<evidence type="ECO:0008006" key="5">
    <source>
        <dbReference type="Google" id="ProtNLM"/>
    </source>
</evidence>
<dbReference type="OrthoDB" id="4232596at2"/>
<accession>A0A4Y3UKU8</accession>
<evidence type="ECO:0000313" key="3">
    <source>
        <dbReference type="EMBL" id="TQN00953.1"/>
    </source>
</evidence>
<dbReference type="AlphaFoldDB" id="A0A4Y3UKU8"/>
<gene>
    <name evidence="3" type="ORF">FHX68_1084</name>
</gene>